<dbReference type="InterPro" id="IPR029058">
    <property type="entry name" value="AB_hydrolase_fold"/>
</dbReference>
<evidence type="ECO:0000256" key="1">
    <source>
        <dbReference type="ARBA" id="ARBA00022679"/>
    </source>
</evidence>
<dbReference type="GO" id="GO:0009092">
    <property type="term" value="P:homoserine metabolic process"/>
    <property type="evidence" value="ECO:0007669"/>
    <property type="project" value="TreeGrafter"/>
</dbReference>
<name>A0A511N2T6_DEIC1</name>
<feature type="domain" description="AB hydrolase-1" evidence="2">
    <location>
        <begin position="73"/>
        <end position="165"/>
    </location>
</feature>
<reference evidence="3 4" key="1">
    <citation type="submission" date="2019-07" db="EMBL/GenBank/DDBJ databases">
        <title>Whole genome shotgun sequence of Deinococcus cellulosilyticus NBRC 106333.</title>
        <authorList>
            <person name="Hosoyama A."/>
            <person name="Uohara A."/>
            <person name="Ohji S."/>
            <person name="Ichikawa N."/>
        </authorList>
    </citation>
    <scope>NUCLEOTIDE SEQUENCE [LARGE SCALE GENOMIC DNA]</scope>
    <source>
        <strain evidence="3 4">NBRC 106333</strain>
    </source>
</reference>
<comment type="caution">
    <text evidence="3">The sequence shown here is derived from an EMBL/GenBank/DDBJ whole genome shotgun (WGS) entry which is preliminary data.</text>
</comment>
<dbReference type="RefSeq" id="WP_146885209.1">
    <property type="nucleotide sequence ID" value="NZ_BJXB01000012.1"/>
</dbReference>
<dbReference type="PANTHER" id="PTHR32268">
    <property type="entry name" value="HOMOSERINE O-ACETYLTRANSFERASE"/>
    <property type="match status" value="1"/>
</dbReference>
<dbReference type="Pfam" id="PF00561">
    <property type="entry name" value="Abhydrolase_1"/>
    <property type="match status" value="1"/>
</dbReference>
<sequence length="325" mass="36457">MQTGQGVLRVVHTFEAGSTLPLSLGYETYGELRPERDNAILVCHYYTGTMHAAGAYPEDGLTGWWDPLIGDGKSIDTRKFFVVCMNAPANVQVKDPRIIASGPETEPDFPTVDLKDITRLQFQLMQKLGISRWHAVLGPSYGAMQTLMWGALYPQHLQRLGVIAGSPQAGIALRHFFTPVLKHLARTEEGLHEALRLITFCGLGSDGMEVQFDQVDVDAYISGRKHFASLKHILSVGETVSRYDIFKHCPLDRITRNWLEQGIRVLSVNILGDQFFPSRPMKVFAGHMQEAGVNHQHLEIECQLGHLGCVYETEKFERAIRELLD</sequence>
<dbReference type="AlphaFoldDB" id="A0A511N2T6"/>
<evidence type="ECO:0000313" key="4">
    <source>
        <dbReference type="Proteomes" id="UP000321306"/>
    </source>
</evidence>
<dbReference type="EMBL" id="BJXB01000012">
    <property type="protein sequence ID" value="GEM47165.1"/>
    <property type="molecule type" value="Genomic_DNA"/>
</dbReference>
<dbReference type="GO" id="GO:0004414">
    <property type="term" value="F:homoserine O-acetyltransferase activity"/>
    <property type="evidence" value="ECO:0007669"/>
    <property type="project" value="TreeGrafter"/>
</dbReference>
<dbReference type="GO" id="GO:0009086">
    <property type="term" value="P:methionine biosynthetic process"/>
    <property type="evidence" value="ECO:0007669"/>
    <property type="project" value="TreeGrafter"/>
</dbReference>
<keyword evidence="4" id="KW-1185">Reference proteome</keyword>
<dbReference type="OrthoDB" id="9800754at2"/>
<dbReference type="Proteomes" id="UP000321306">
    <property type="component" value="Unassembled WGS sequence"/>
</dbReference>
<organism evidence="3 4">
    <name type="scientific">Deinococcus cellulosilyticus (strain DSM 18568 / NBRC 106333 / KACC 11606 / 5516J-15)</name>
    <dbReference type="NCBI Taxonomy" id="1223518"/>
    <lineage>
        <taxon>Bacteria</taxon>
        <taxon>Thermotogati</taxon>
        <taxon>Deinococcota</taxon>
        <taxon>Deinococci</taxon>
        <taxon>Deinococcales</taxon>
        <taxon>Deinococcaceae</taxon>
        <taxon>Deinococcus</taxon>
    </lineage>
</organism>
<evidence type="ECO:0000259" key="2">
    <source>
        <dbReference type="Pfam" id="PF00561"/>
    </source>
</evidence>
<keyword evidence="1 3" id="KW-0808">Transferase</keyword>
<evidence type="ECO:0000313" key="3">
    <source>
        <dbReference type="EMBL" id="GEM47165.1"/>
    </source>
</evidence>
<protein>
    <submittedName>
        <fullName evidence="3">Homoserine O-acetyltransferase</fullName>
    </submittedName>
</protein>
<accession>A0A511N2T6</accession>
<dbReference type="InterPro" id="IPR000073">
    <property type="entry name" value="AB_hydrolase_1"/>
</dbReference>
<dbReference type="SUPFAM" id="SSF53474">
    <property type="entry name" value="alpha/beta-Hydrolases"/>
    <property type="match status" value="1"/>
</dbReference>
<dbReference type="PANTHER" id="PTHR32268:SF11">
    <property type="entry name" value="HOMOSERINE O-ACETYLTRANSFERASE"/>
    <property type="match status" value="1"/>
</dbReference>
<dbReference type="Gene3D" id="3.40.50.1820">
    <property type="entry name" value="alpha/beta hydrolase"/>
    <property type="match status" value="1"/>
</dbReference>
<gene>
    <name evidence="3" type="ORF">DC3_28000</name>
</gene>
<dbReference type="InterPro" id="IPR008220">
    <property type="entry name" value="HAT_MetX-like"/>
</dbReference>
<proteinExistence type="predicted"/>